<dbReference type="Pfam" id="PF22633">
    <property type="entry name" value="F5_F8_type_C_2"/>
    <property type="match status" value="1"/>
</dbReference>
<evidence type="ECO:0000256" key="1">
    <source>
        <dbReference type="ARBA" id="ARBA00006865"/>
    </source>
</evidence>
<gene>
    <name evidence="7" type="ORF">bsdtw1_03318</name>
</gene>
<name>A0A6V8SIZ5_9CLOT</name>
<dbReference type="InterPro" id="IPR050546">
    <property type="entry name" value="Glycosyl_Hydrlase_16"/>
</dbReference>
<dbReference type="EMBL" id="BLZR01000001">
    <property type="protein sequence ID" value="GFP77204.1"/>
    <property type="molecule type" value="Genomic_DNA"/>
</dbReference>
<evidence type="ECO:0000256" key="4">
    <source>
        <dbReference type="SAM" id="Phobius"/>
    </source>
</evidence>
<dbReference type="PANTHER" id="PTHR10963">
    <property type="entry name" value="GLYCOSYL HYDROLASE-RELATED"/>
    <property type="match status" value="1"/>
</dbReference>
<keyword evidence="4" id="KW-0812">Transmembrane</keyword>
<dbReference type="CDD" id="cd08023">
    <property type="entry name" value="GH16_laminarinase_like"/>
    <property type="match status" value="2"/>
</dbReference>
<dbReference type="Pfam" id="PF00722">
    <property type="entry name" value="Glyco_hydro_16"/>
    <property type="match status" value="2"/>
</dbReference>
<dbReference type="Pfam" id="PF07554">
    <property type="entry name" value="FIVAR"/>
    <property type="match status" value="1"/>
</dbReference>
<dbReference type="PROSITE" id="PS50022">
    <property type="entry name" value="FA58C_3"/>
    <property type="match status" value="1"/>
</dbReference>
<dbReference type="Gene3D" id="1.20.1270.70">
    <property type="entry name" value="Designed single chain three-helix bundle"/>
    <property type="match status" value="1"/>
</dbReference>
<comment type="similarity">
    <text evidence="1">Belongs to the glycosyl hydrolase 16 family.</text>
</comment>
<accession>A0A6V8SIZ5</accession>
<dbReference type="Pfam" id="PF07550">
    <property type="entry name" value="Shr-like_HID"/>
    <property type="match status" value="2"/>
</dbReference>
<keyword evidence="4" id="KW-1133">Transmembrane helix</keyword>
<dbReference type="Proteomes" id="UP000580568">
    <property type="component" value="Unassembled WGS sequence"/>
</dbReference>
<dbReference type="InterPro" id="IPR008979">
    <property type="entry name" value="Galactose-bd-like_sf"/>
</dbReference>
<evidence type="ECO:0000256" key="3">
    <source>
        <dbReference type="ARBA" id="ARBA00023295"/>
    </source>
</evidence>
<dbReference type="SUPFAM" id="SSF49785">
    <property type="entry name" value="Galactose-binding domain-like"/>
    <property type="match status" value="9"/>
</dbReference>
<feature type="domain" description="GH16" evidence="6">
    <location>
        <begin position="596"/>
        <end position="900"/>
    </location>
</feature>
<dbReference type="InterPro" id="IPR000757">
    <property type="entry name" value="Beta-glucanase-like"/>
</dbReference>
<dbReference type="Pfam" id="PF02018">
    <property type="entry name" value="CBM_4_9"/>
    <property type="match status" value="7"/>
</dbReference>
<dbReference type="InterPro" id="IPR003305">
    <property type="entry name" value="CenC_carb-bd"/>
</dbReference>
<keyword evidence="2" id="KW-0378">Hydrolase</keyword>
<evidence type="ECO:0000313" key="8">
    <source>
        <dbReference type="Proteomes" id="UP000580568"/>
    </source>
</evidence>
<dbReference type="GO" id="GO:0005975">
    <property type="term" value="P:carbohydrate metabolic process"/>
    <property type="evidence" value="ECO:0007669"/>
    <property type="project" value="InterPro"/>
</dbReference>
<dbReference type="Pfam" id="PF07532">
    <property type="entry name" value="Big_4"/>
    <property type="match status" value="7"/>
</dbReference>
<sequence length="3066" mass="335814">MTKLSEKDNKQALNMRTKWLIGIVVVILIILGGIGVNYGITGGKKDTDSSTSVTVKSVVDSENLNVQKGAKLNEIIELLPKKINVVMSDGTKSTVDVVWDTTNYVSIKEPKEGYTFTGTVKGTKLTTKITVYVESDSSKIKSIKELSVIEVKNGTKLEDVPLPQSVSAVTEGDKALDVKVTWDTSSYNGNVDKETIFELKGTISGYDGQISIKVKVGSPFVVSAIDPASLNVSNGTSLNDLKASLPKTVKVNLSNGTTSTLKVTWQTNGYNGNVSKETTYTLKGSIDGQSDISTKINVKVGSLYVTSITEPKMIAVDNGTTLDAVKKLLPKTVEVKWSNGSKNDAKVTWDTSSYNGNTASEKTFTFTGTVEGITKTTVLGVKVGNPTVVSVNNPAAVSIENGTSAKDLLEMLPKTVTVNMSNGAVSSAKVTWVVEKYNSNNTKAETYTFKGTLEQGNINADITVYVAAKNEAITIVSVINPASINVSNGTSLSDLPLPNTVSVNLSNKTIAPAKVTWNTSGYNGNVSGVQSYTFEGTVEGTSIRASITINVGAPYVVSIKAPASIYVDNGTLLQNLSLPQTVEITLSNGLNASAKVTWDSSSYNGNVSKATQFVFKGAVEGTDKTTSIEVNVAAPKAPEDPWSLVWSDEFDGSGTNVDTNGVNLDKWAYQNGTGAEYGLDGWGNNEQEYYTKDNIKVQDGNLVIQAKNDGKGGKPYTSGRLWTNPTFDKTYGKFEARIKMPKGEGLWPAFWMMPKNSEYGTWASSGEIDIMEARGRLLDQVAGTLHYGKTWPNNKSTGDNYTFQSGQDITGYHTYSIEWEPGEMRWYVDGNLYQTTNNWFSQGENQPDKYAYPAPFDKDFYMILNLAVGGNFDGGKTPAASDIPATMSVDYVRVYDLTGRPYKAPVEPVVEKDNLPDGSKTAVSGNYVYDTNYEKGFTDITGDSQSLDNINWNFVHQSQFGGAGSISVDTINSNKYAKVDITNAGTQVHSIQMIQKVALATGRYYKLSFDAKASAARTMAVKFGGDASHSWQVYSDNFNVNLKSDMQSYAYTFQMQANTDPLARLEFNMGLNTNSVWIGNVKLEEIDSLTDQDAPKDPLKDGNQVYNGTFDLGSIDRKEYWHLENAEGVAVASVDADTRELRVDISNAGNSADSIKFLQKGINLLPTDRYKVTFNARASSARQIKVALISKDGKTNYSGDQTIDLTSTMAEKSFNLTNTMGEKSFEFTMPKVTDTEGQLVFKLGGSNETVYLDNIKMIRLTNNNIGELSLNDQFPLKNGDFSNGMTKWTDFVQGRYDGWDKVTSAKVENGQLKYLVSSIGNNPWDVMLMQNDFQLYKGKTYVVSLDIRSTMPRTVEVVVDANGNRYLSKNESISTTTKTLNYELTLDSDMLASFKLLLGKVDGTVNNVSHEVYVDNVRVEEKGAREKAFPLKNGYFTDGTANWNEFVQGRYDQWDKESKYSVENGGMKFHVYSAANNPWDVMLYQEGLTLSKGKTYTVSFNARATTPRLIELTTENSSYTRYLDKMVKLEDYVQTYSYEFTIDKDDVAGLKFLLGKVEGLGQIGIHDVYIDNVRFEVKGAKDATGELAETADNIHLPAAPALSPDADRNELGQDIKLTFGDNSAWRNAITALTIDGKAIDSSKYTVEPGIITIKADQFTTEKNYDIVVKATGFERAEVTQAIQAKSEWTLSWDDEFDGSGTNVDTNGVNLDKWAYQNGTGAEYGIDGWGNNEKEYYQKDNIKVENGNLVIEAKPEAKNGKTYTSGRLWTSPTFTQQYGRFEARMKLPKGQGFWPAFWMMPKDSAYGTWASSGEVDIMEARGRVPDSIAGTLHYGKPWPNNKSTGATYNFPTGQDITGFHTYSVEWEPGEIRWYVDGNLYQTTNNWFSQSAGQPDKNAYPAPFNKPFYIILNLAVGGNFDGGVEPSASDFPAKMEVDYVRAYDLTGRQYKQPVEPILEKDTLPADAKQPIDGNYVHDVNFSQPITEVTTGSLNTESWNFVHVPDAGGAGTVSVDTINNERFAKVNITNVGTQNYALQLIQNVALAKGRYYKLTFDAKAAASRNISVKFGGGSNRGWSAYSDNFDVGLKDSVQSYEYRFQMQSDTDTLARMEFNLGTNNAAVWIGNVKVEEVDGLYDQNAAKTPLDDGNHVYNGSFELGTMERMAFWNFNASGAIAQASVNPDTTEFKAAIDNGGTSRNAVNLVQKGINLLQSDSYELTFDGRAAVARDIEVKLLSKDGSTAYKTQILNLGTASSKQTIDFTMPQGVTDTEGQLVFNLGGTNVDVYLDNIKLIRTTNSNVDYTGVDLFPLKNGDFALGLNAWEPFTQGANASFDVINGEAKVGVQSLGTEAWNVMLNQSNMKLSKGFEYIVSFDARSSVNRDIEATLENSSYTRRFDSGFIALTPQTKHFEYSFKMTVDDVLALKFILGKTPQGAVGDVFIDNVVLQVKNAPVKKPPMLGADSANNNAGQPIDIIFGQDDAWVNAITAVKVNDKVIENSKYTLSSGKLTLAPELFTSEGSYNISVEANGYANTSVTQNIFPSSGNLILNGDMSLGDKNWTFWNNAADWSSYTIADGVADIKINYHGAKDDEWGVPFSWSTQFVQKGIQLSANKTYELSFKAWSTVNRPIIAEMTNYSGSPKVNFNITSDKDAVYKYTLKPTQDTNMNLTYLLGYIEDGTNVTPSGEHHVFIDDVCIKEVKVTVDKTALVSKINEAQSKVQADYTQASWQTLQNSLSNAVAVNAKTDATQADVDNAVSSLTTAINGLVKNSTVPPVTSTNIALNKTGKASSGNTAFAFDGNKGTRWESEFNDNQWISVYLGGVYSLDKVLLNWEAAYGKEYKIQVTSVMNPTEADWTDVYTESNSDGNIDEIPMNKVEARYVRMLGIKRALPYGYSLWEFEVYGTQVGNLDPVLATQTLYLTSGGKLSLNPGTSEAKDILPQDQTHVEYTIDNLNGSYNKSGNTSAELYLNSLAVGEGLKGDISYDFDGDGVVDRVESLDMMPTDGVISSGSYENFKRASSFVSGSEYKDFTNGKVKVSLYVLFGAGNGEVKANAPASSSNIVLPYDIK</sequence>
<feature type="domain" description="F5/8 type C" evidence="5">
    <location>
        <begin position="2758"/>
        <end position="2902"/>
    </location>
</feature>
<dbReference type="RefSeq" id="WP_183278587.1">
    <property type="nucleotide sequence ID" value="NZ_BLZR01000001.1"/>
</dbReference>
<protein>
    <submittedName>
        <fullName evidence="7">Uncharacterized protein</fullName>
    </submittedName>
</protein>
<dbReference type="PANTHER" id="PTHR10963:SF55">
    <property type="entry name" value="GLYCOSIDE HYDROLASE FAMILY 16 PROTEIN"/>
    <property type="match status" value="1"/>
</dbReference>
<evidence type="ECO:0000259" key="5">
    <source>
        <dbReference type="PROSITE" id="PS50022"/>
    </source>
</evidence>
<dbReference type="PROSITE" id="PS51762">
    <property type="entry name" value="GH16_2"/>
    <property type="match status" value="2"/>
</dbReference>
<evidence type="ECO:0000313" key="7">
    <source>
        <dbReference type="EMBL" id="GFP77204.1"/>
    </source>
</evidence>
<dbReference type="Gene3D" id="2.60.120.260">
    <property type="entry name" value="Galactose-binding domain-like"/>
    <property type="match status" value="9"/>
</dbReference>
<evidence type="ECO:0000259" key="6">
    <source>
        <dbReference type="PROSITE" id="PS51762"/>
    </source>
</evidence>
<keyword evidence="3" id="KW-0326">Glycosidase</keyword>
<dbReference type="InterPro" id="IPR011081">
    <property type="entry name" value="Big_4"/>
</dbReference>
<keyword evidence="8" id="KW-1185">Reference proteome</keyword>
<feature type="domain" description="GH16" evidence="6">
    <location>
        <begin position="1685"/>
        <end position="1946"/>
    </location>
</feature>
<dbReference type="GO" id="GO:0004553">
    <property type="term" value="F:hydrolase activity, hydrolyzing O-glycosyl compounds"/>
    <property type="evidence" value="ECO:0007669"/>
    <property type="project" value="InterPro"/>
</dbReference>
<dbReference type="SUPFAM" id="SSF49899">
    <property type="entry name" value="Concanavalin A-like lectins/glucanases"/>
    <property type="match status" value="2"/>
</dbReference>
<feature type="transmembrane region" description="Helical" evidence="4">
    <location>
        <begin position="20"/>
        <end position="40"/>
    </location>
</feature>
<reference evidence="7 8" key="1">
    <citation type="submission" date="2020-07" db="EMBL/GenBank/DDBJ databases">
        <title>A new beta-1,3-glucan-decomposing anaerobic bacterium isolated from anoxic soil subjected to biological soil disinfestation.</title>
        <authorList>
            <person name="Ueki A."/>
            <person name="Tonouchi A."/>
        </authorList>
    </citation>
    <scope>NUCLEOTIDE SEQUENCE [LARGE SCALE GENOMIC DNA]</scope>
    <source>
        <strain evidence="7 8">TW1</strain>
    </source>
</reference>
<comment type="caution">
    <text evidence="7">The sequence shown here is derived from an EMBL/GenBank/DDBJ whole genome shotgun (WGS) entry which is preliminary data.</text>
</comment>
<evidence type="ECO:0000256" key="2">
    <source>
        <dbReference type="ARBA" id="ARBA00022801"/>
    </source>
</evidence>
<organism evidence="7 8">
    <name type="scientific">Clostridium fungisolvens</name>
    <dbReference type="NCBI Taxonomy" id="1604897"/>
    <lineage>
        <taxon>Bacteria</taxon>
        <taxon>Bacillati</taxon>
        <taxon>Bacillota</taxon>
        <taxon>Clostridia</taxon>
        <taxon>Eubacteriales</taxon>
        <taxon>Clostridiaceae</taxon>
        <taxon>Clostridium</taxon>
    </lineage>
</organism>
<dbReference type="InterPro" id="IPR000421">
    <property type="entry name" value="FA58C"/>
</dbReference>
<dbReference type="InterPro" id="IPR011432">
    <property type="entry name" value="Shr-like_HID"/>
</dbReference>
<proteinExistence type="inferred from homology"/>
<keyword evidence="4" id="KW-0472">Membrane</keyword>
<dbReference type="InterPro" id="IPR013320">
    <property type="entry name" value="ConA-like_dom_sf"/>
</dbReference>
<dbReference type="Gene3D" id="2.60.120.200">
    <property type="match status" value="2"/>
</dbReference>